<dbReference type="STRING" id="243090.RB12071"/>
<evidence type="ECO:0000313" key="2">
    <source>
        <dbReference type="EMBL" id="CAD77378.1"/>
    </source>
</evidence>
<dbReference type="InParanoid" id="Q7UJ80"/>
<reference evidence="2 3" key="1">
    <citation type="journal article" date="2003" name="Proc. Natl. Acad. Sci. U.S.A.">
        <title>Complete genome sequence of the marine planctomycete Pirellula sp. strain 1.</title>
        <authorList>
            <person name="Gloeckner F.O."/>
            <person name="Kube M."/>
            <person name="Bauer M."/>
            <person name="Teeling H."/>
            <person name="Lombardot T."/>
            <person name="Ludwig W."/>
            <person name="Gade D."/>
            <person name="Beck A."/>
            <person name="Borzym K."/>
            <person name="Heitmann K."/>
            <person name="Rabus R."/>
            <person name="Schlesner H."/>
            <person name="Amann R."/>
            <person name="Reinhardt R."/>
        </authorList>
    </citation>
    <scope>NUCLEOTIDE SEQUENCE [LARGE SCALE GENOMIC DNA]</scope>
    <source>
        <strain evidence="3">DSM 10527 / NCIMB 13988 / SH1</strain>
    </source>
</reference>
<protein>
    <submittedName>
        <fullName evidence="2">Uncharacterized protein</fullName>
    </submittedName>
</protein>
<dbReference type="KEGG" id="rba:RB12071"/>
<dbReference type="EnsemblBacteria" id="CAD77378">
    <property type="protein sequence ID" value="CAD77378"/>
    <property type="gene ID" value="RB12071"/>
</dbReference>
<dbReference type="Proteomes" id="UP000001025">
    <property type="component" value="Chromosome"/>
</dbReference>
<dbReference type="PATRIC" id="fig|243090.15.peg.5833"/>
<evidence type="ECO:0000256" key="1">
    <source>
        <dbReference type="SAM" id="MobiDB-lite"/>
    </source>
</evidence>
<name>Q7UJ80_RHOBA</name>
<accession>Q7UJ80</accession>
<organism evidence="2 3">
    <name type="scientific">Rhodopirellula baltica (strain DSM 10527 / NCIMB 13988 / SH1)</name>
    <dbReference type="NCBI Taxonomy" id="243090"/>
    <lineage>
        <taxon>Bacteria</taxon>
        <taxon>Pseudomonadati</taxon>
        <taxon>Planctomycetota</taxon>
        <taxon>Planctomycetia</taxon>
        <taxon>Pirellulales</taxon>
        <taxon>Pirellulaceae</taxon>
        <taxon>Rhodopirellula</taxon>
    </lineage>
</organism>
<gene>
    <name evidence="2" type="ordered locus">RB12071</name>
</gene>
<keyword evidence="3" id="KW-1185">Reference proteome</keyword>
<dbReference type="OrthoDB" id="268299at2"/>
<dbReference type="EMBL" id="BX294154">
    <property type="protein sequence ID" value="CAD77378.1"/>
    <property type="molecule type" value="Genomic_DNA"/>
</dbReference>
<evidence type="ECO:0000313" key="3">
    <source>
        <dbReference type="Proteomes" id="UP000001025"/>
    </source>
</evidence>
<proteinExistence type="predicted"/>
<dbReference type="HOGENOM" id="CLU_1348036_0_0_0"/>
<dbReference type="AlphaFoldDB" id="Q7UJ80"/>
<sequence length="203" mass="23462">MLPRSRRRQIMFKPDTEIELTYPDSTLVESNTTFRRRYLQIREVRDLIADPITPEEYLRRPLTQRSRYLLTAYDKESKSWRQFYVGSSKEFLTDGRLRIALYEKGGTSPKKIVSRSFEATRRDRIALAREVKAMQEKDLAGLELRIIPDESRVLKQQAKKPAASRPAPVKENYTRKDSPARSVKAPAMTRGMTASSPLVAPPF</sequence>
<feature type="region of interest" description="Disordered" evidence="1">
    <location>
        <begin position="154"/>
        <end position="203"/>
    </location>
</feature>